<sequence>MATSGESGAGLLALTFGVELELAFGISRLKVIRRPHLEYLFPQNYQLDPMDQVDDHEKFDPTDHENRGLCQAATVLRREGVDLAIKINPKDDDDLFQRWSLTHEKANICPAADWEIESYTDHRVRRLWDLQFSGLELISPIMQAPDMKAKQVLEGGSFQELEKVLKVIDFAQCHTDLPWMFLSKPQTSGFHVHVGLQPDEDWGPVDIPLEVLRHLAWIVVVFEDVVSLLHHPERRGFWMTKIYDHACSNRRAFLDINLRRVKTHLHTCDSGLVYDRYDAFNQIFGSRSHRELRDIMSNEPDADNPAYRNTFVNFYNISTTRGHPEPIRTVEFRQHCGTTDPTEVKEWVYFVTSLMRTAERKANEPTPTLPANDVSPSGLTSPQKLKYCDILNSKEKRTLKELFDLMELPVERRRYWWSRAQEYQSPKYEEYWKYGTCHPVCVGHVTRDAEGWAEGEVIAQPW</sequence>
<name>A0A072PTT2_9EURO</name>
<keyword evidence="2" id="KW-1185">Reference proteome</keyword>
<feature type="non-terminal residue" evidence="1">
    <location>
        <position position="462"/>
    </location>
</feature>
<dbReference type="Proteomes" id="UP000027920">
    <property type="component" value="Unassembled WGS sequence"/>
</dbReference>
<dbReference type="STRING" id="1182545.A0A072PTT2"/>
<organism evidence="1 2">
    <name type="scientific">Exophiala aquamarina CBS 119918</name>
    <dbReference type="NCBI Taxonomy" id="1182545"/>
    <lineage>
        <taxon>Eukaryota</taxon>
        <taxon>Fungi</taxon>
        <taxon>Dikarya</taxon>
        <taxon>Ascomycota</taxon>
        <taxon>Pezizomycotina</taxon>
        <taxon>Eurotiomycetes</taxon>
        <taxon>Chaetothyriomycetidae</taxon>
        <taxon>Chaetothyriales</taxon>
        <taxon>Herpotrichiellaceae</taxon>
        <taxon>Exophiala</taxon>
    </lineage>
</organism>
<proteinExistence type="predicted"/>
<reference evidence="1 2" key="1">
    <citation type="submission" date="2013-03" db="EMBL/GenBank/DDBJ databases">
        <title>The Genome Sequence of Exophiala aquamarina CBS 119918.</title>
        <authorList>
            <consortium name="The Broad Institute Genomics Platform"/>
            <person name="Cuomo C."/>
            <person name="de Hoog S."/>
            <person name="Gorbushina A."/>
            <person name="Walker B."/>
            <person name="Young S.K."/>
            <person name="Zeng Q."/>
            <person name="Gargeya S."/>
            <person name="Fitzgerald M."/>
            <person name="Haas B."/>
            <person name="Abouelleil A."/>
            <person name="Allen A.W."/>
            <person name="Alvarado L."/>
            <person name="Arachchi H.M."/>
            <person name="Berlin A.M."/>
            <person name="Chapman S.B."/>
            <person name="Gainer-Dewar J."/>
            <person name="Goldberg J."/>
            <person name="Griggs A."/>
            <person name="Gujja S."/>
            <person name="Hansen M."/>
            <person name="Howarth C."/>
            <person name="Imamovic A."/>
            <person name="Ireland A."/>
            <person name="Larimer J."/>
            <person name="McCowan C."/>
            <person name="Murphy C."/>
            <person name="Pearson M."/>
            <person name="Poon T.W."/>
            <person name="Priest M."/>
            <person name="Roberts A."/>
            <person name="Saif S."/>
            <person name="Shea T."/>
            <person name="Sisk P."/>
            <person name="Sykes S."/>
            <person name="Wortman J."/>
            <person name="Nusbaum C."/>
            <person name="Birren B."/>
        </authorList>
    </citation>
    <scope>NUCLEOTIDE SEQUENCE [LARGE SCALE GENOMIC DNA]</scope>
    <source>
        <strain evidence="1 2">CBS 119918</strain>
    </source>
</reference>
<dbReference type="EMBL" id="AMGV01000001">
    <property type="protein sequence ID" value="KEF63157.1"/>
    <property type="molecule type" value="Genomic_DNA"/>
</dbReference>
<comment type="caution">
    <text evidence="1">The sequence shown here is derived from an EMBL/GenBank/DDBJ whole genome shotgun (WGS) entry which is preliminary data.</text>
</comment>
<evidence type="ECO:0000313" key="2">
    <source>
        <dbReference type="Proteomes" id="UP000027920"/>
    </source>
</evidence>
<dbReference type="PANTHER" id="PTHR36847:SF1">
    <property type="entry name" value="AMIDOLIGASE ENZYME"/>
    <property type="match status" value="1"/>
</dbReference>
<dbReference type="RefSeq" id="XP_013265747.1">
    <property type="nucleotide sequence ID" value="XM_013410293.1"/>
</dbReference>
<accession>A0A072PTT2</accession>
<dbReference type="PANTHER" id="PTHR36847">
    <property type="entry name" value="AMIDOLIGASE ENZYME"/>
    <property type="match status" value="1"/>
</dbReference>
<dbReference type="HOGENOM" id="CLU_026019_0_0_1"/>
<dbReference type="VEuPathDB" id="FungiDB:A1O9_01133"/>
<gene>
    <name evidence="1" type="ORF">A1O9_01133</name>
</gene>
<evidence type="ECO:0000313" key="1">
    <source>
        <dbReference type="EMBL" id="KEF63157.1"/>
    </source>
</evidence>
<dbReference type="AlphaFoldDB" id="A0A072PTT2"/>
<dbReference type="OrthoDB" id="412402at2759"/>
<dbReference type="GeneID" id="25276081"/>
<protein>
    <submittedName>
        <fullName evidence="1">Uncharacterized protein</fullName>
    </submittedName>
</protein>